<dbReference type="EMBL" id="NBSK02000007">
    <property type="protein sequence ID" value="KAJ0197205.1"/>
    <property type="molecule type" value="Genomic_DNA"/>
</dbReference>
<protein>
    <recommendedName>
        <fullName evidence="1">NB-ARC domain-containing protein</fullName>
    </recommendedName>
</protein>
<sequence length="256" mass="29296">MDTRAKFINSWLENEQSGDNILAICGMGGSGKTTLAQFIYNSNKQKFRNSNYLEEIGKHSKQSDDLLGLHKQFLKDILGGILKAYPVYLRVQGRSTSWRCEVRKLEFLNDDDSLELLSWHAFGQCQPKPRASWATGPGHQVVDTDCGIDNFKLWTRIANLNTFLRKQPFGAQNRKQKQREQDLTNKLQGSLNKYFVRSENNDENSNDVKTNDFVDNFKGPIETSNKPIENSNDLENNDLLINLVILIFLIQEYGIS</sequence>
<dbReference type="AlphaFoldDB" id="A0A9R1V2P5"/>
<evidence type="ECO:0000313" key="2">
    <source>
        <dbReference type="EMBL" id="KAJ0197205.1"/>
    </source>
</evidence>
<organism evidence="2 3">
    <name type="scientific">Lactuca sativa</name>
    <name type="common">Garden lettuce</name>
    <dbReference type="NCBI Taxonomy" id="4236"/>
    <lineage>
        <taxon>Eukaryota</taxon>
        <taxon>Viridiplantae</taxon>
        <taxon>Streptophyta</taxon>
        <taxon>Embryophyta</taxon>
        <taxon>Tracheophyta</taxon>
        <taxon>Spermatophyta</taxon>
        <taxon>Magnoliopsida</taxon>
        <taxon>eudicotyledons</taxon>
        <taxon>Gunneridae</taxon>
        <taxon>Pentapetalae</taxon>
        <taxon>asterids</taxon>
        <taxon>campanulids</taxon>
        <taxon>Asterales</taxon>
        <taxon>Asteraceae</taxon>
        <taxon>Cichorioideae</taxon>
        <taxon>Cichorieae</taxon>
        <taxon>Lactucinae</taxon>
        <taxon>Lactuca</taxon>
    </lineage>
</organism>
<dbReference type="InterPro" id="IPR044974">
    <property type="entry name" value="Disease_R_plants"/>
</dbReference>
<dbReference type="PANTHER" id="PTHR11017">
    <property type="entry name" value="LEUCINE-RICH REPEAT-CONTAINING PROTEIN"/>
    <property type="match status" value="1"/>
</dbReference>
<dbReference type="InterPro" id="IPR002182">
    <property type="entry name" value="NB-ARC"/>
</dbReference>
<evidence type="ECO:0000259" key="1">
    <source>
        <dbReference type="Pfam" id="PF00931"/>
    </source>
</evidence>
<dbReference type="PANTHER" id="PTHR11017:SF492">
    <property type="entry name" value="TIR DOMAIN, P-LOOP CONTAINING NUCLEOSIDE TRIPHOSPHATE HYDROLASE"/>
    <property type="match status" value="1"/>
</dbReference>
<dbReference type="Gene3D" id="3.40.50.300">
    <property type="entry name" value="P-loop containing nucleotide triphosphate hydrolases"/>
    <property type="match status" value="1"/>
</dbReference>
<dbReference type="Proteomes" id="UP000235145">
    <property type="component" value="Unassembled WGS sequence"/>
</dbReference>
<keyword evidence="3" id="KW-1185">Reference proteome</keyword>
<dbReference type="Pfam" id="PF00931">
    <property type="entry name" value="NB-ARC"/>
    <property type="match status" value="1"/>
</dbReference>
<name>A0A9R1V2P5_LACSA</name>
<dbReference type="InterPro" id="IPR027417">
    <property type="entry name" value="P-loop_NTPase"/>
</dbReference>
<comment type="caution">
    <text evidence="2">The sequence shown here is derived from an EMBL/GenBank/DDBJ whole genome shotgun (WGS) entry which is preliminary data.</text>
</comment>
<reference evidence="2 3" key="1">
    <citation type="journal article" date="2017" name="Nat. Commun.">
        <title>Genome assembly with in vitro proximity ligation data and whole-genome triplication in lettuce.</title>
        <authorList>
            <person name="Reyes-Chin-Wo S."/>
            <person name="Wang Z."/>
            <person name="Yang X."/>
            <person name="Kozik A."/>
            <person name="Arikit S."/>
            <person name="Song C."/>
            <person name="Xia L."/>
            <person name="Froenicke L."/>
            <person name="Lavelle D.O."/>
            <person name="Truco M.J."/>
            <person name="Xia R."/>
            <person name="Zhu S."/>
            <person name="Xu C."/>
            <person name="Xu H."/>
            <person name="Xu X."/>
            <person name="Cox K."/>
            <person name="Korf I."/>
            <person name="Meyers B.C."/>
            <person name="Michelmore R.W."/>
        </authorList>
    </citation>
    <scope>NUCLEOTIDE SEQUENCE [LARGE SCALE GENOMIC DNA]</scope>
    <source>
        <strain evidence="3">cv. Salinas</strain>
        <tissue evidence="2">Seedlings</tissue>
    </source>
</reference>
<gene>
    <name evidence="2" type="ORF">LSAT_V11C700360810</name>
</gene>
<dbReference type="GO" id="GO:0006952">
    <property type="term" value="P:defense response"/>
    <property type="evidence" value="ECO:0007669"/>
    <property type="project" value="InterPro"/>
</dbReference>
<dbReference type="GO" id="GO:0043531">
    <property type="term" value="F:ADP binding"/>
    <property type="evidence" value="ECO:0007669"/>
    <property type="project" value="InterPro"/>
</dbReference>
<proteinExistence type="predicted"/>
<evidence type="ECO:0000313" key="3">
    <source>
        <dbReference type="Proteomes" id="UP000235145"/>
    </source>
</evidence>
<dbReference type="SUPFAM" id="SSF52540">
    <property type="entry name" value="P-loop containing nucleoside triphosphate hydrolases"/>
    <property type="match status" value="1"/>
</dbReference>
<accession>A0A9R1V2P5</accession>
<feature type="domain" description="NB-ARC" evidence="1">
    <location>
        <begin position="8"/>
        <end position="46"/>
    </location>
</feature>